<dbReference type="AlphaFoldDB" id="A0A0C2NFU0"/>
<evidence type="ECO:0000313" key="2">
    <source>
        <dbReference type="EMBL" id="KII72887.1"/>
    </source>
</evidence>
<keyword evidence="1" id="KW-1133">Transmembrane helix</keyword>
<proteinExistence type="predicted"/>
<feature type="transmembrane region" description="Helical" evidence="1">
    <location>
        <begin position="526"/>
        <end position="548"/>
    </location>
</feature>
<keyword evidence="1" id="KW-0812">Transmembrane</keyword>
<dbReference type="Gene3D" id="2.130.10.130">
    <property type="entry name" value="Integrin alpha, N-terminal"/>
    <property type="match status" value="1"/>
</dbReference>
<dbReference type="Proteomes" id="UP000031668">
    <property type="component" value="Unassembled WGS sequence"/>
</dbReference>
<dbReference type="SUPFAM" id="SSF69318">
    <property type="entry name" value="Integrin alpha N-terminal domain"/>
    <property type="match status" value="1"/>
</dbReference>
<keyword evidence="1" id="KW-0472">Membrane</keyword>
<dbReference type="EMBL" id="JWZT01001076">
    <property type="protein sequence ID" value="KII72887.1"/>
    <property type="molecule type" value="Genomic_DNA"/>
</dbReference>
<accession>A0A0C2NFU0</accession>
<gene>
    <name evidence="2" type="ORF">RF11_12354</name>
</gene>
<dbReference type="InterPro" id="IPR028994">
    <property type="entry name" value="Integrin_alpha_N"/>
</dbReference>
<organism evidence="2 3">
    <name type="scientific">Thelohanellus kitauei</name>
    <name type="common">Myxosporean</name>
    <dbReference type="NCBI Taxonomy" id="669202"/>
    <lineage>
        <taxon>Eukaryota</taxon>
        <taxon>Metazoa</taxon>
        <taxon>Cnidaria</taxon>
        <taxon>Myxozoa</taxon>
        <taxon>Myxosporea</taxon>
        <taxon>Bivalvulida</taxon>
        <taxon>Platysporina</taxon>
        <taxon>Myxobolidae</taxon>
        <taxon>Thelohanellus</taxon>
    </lineage>
</organism>
<keyword evidence="3" id="KW-1185">Reference proteome</keyword>
<protein>
    <submittedName>
        <fullName evidence="2">Uncharacterized protein</fullName>
    </submittedName>
</protein>
<sequence length="573" mass="66155">MIPTIGFAVGKLFKPQELCIVFATNDDEDQRGKLFIYKFMNNKIGFTKYITLQDSSWPALSNFGSKIVIMDINNDSFNDLIVTSPTSEWRTSYLPLDITIKFTVNPIQFNDEIQSLIETNYFSGNVTICLKNGIESENVTISLSIVPSIHSSSFHNEWLLDELFLSVTPQNGGCINHSIYLHADFYNSPLKWMFQAEIVPREHENINDRDQSMLVSRKFFSEINSDNRCTKGECGDNNYTLTLNSNPIWFKNRDSVIIFHFKLENNGDLLSHLIIDATILLPCEFKKYNADKEFRYFPIHEDFVNSTKSHIRGVYRNQSELKASFEFYIFVLCPQYFSKDIGPVLELSIQSFFPFVGRRFSFPTQALFAYELFVEAEIHPTQPQHICRDTETEVTIHYIIDIMISGFRYGHSFLFEARLYFDETAISVKSIQITSTDWDAISIENTTMLEPGTAFQKFRLRKASNIEKSQLHVAAKLNIGTKHDLVVSIQIHSYVGNESTFDLSTIMVNDHIGYSYILVKLCKRDMGFLILAICLTCAICFGLSFLIYEKIYIRYFSKIVVPLYFMEPLQFPE</sequence>
<comment type="caution">
    <text evidence="2">The sequence shown here is derived from an EMBL/GenBank/DDBJ whole genome shotgun (WGS) entry which is preliminary data.</text>
</comment>
<evidence type="ECO:0000256" key="1">
    <source>
        <dbReference type="SAM" id="Phobius"/>
    </source>
</evidence>
<dbReference type="OrthoDB" id="5573735at2759"/>
<name>A0A0C2NFU0_THEKT</name>
<reference evidence="2 3" key="1">
    <citation type="journal article" date="2014" name="Genome Biol. Evol.">
        <title>The genome of the myxosporean Thelohanellus kitauei shows adaptations to nutrient acquisition within its fish host.</title>
        <authorList>
            <person name="Yang Y."/>
            <person name="Xiong J."/>
            <person name="Zhou Z."/>
            <person name="Huo F."/>
            <person name="Miao W."/>
            <person name="Ran C."/>
            <person name="Liu Y."/>
            <person name="Zhang J."/>
            <person name="Feng J."/>
            <person name="Wang M."/>
            <person name="Wang M."/>
            <person name="Wang L."/>
            <person name="Yao B."/>
        </authorList>
    </citation>
    <scope>NUCLEOTIDE SEQUENCE [LARGE SCALE GENOMIC DNA]</scope>
    <source>
        <strain evidence="2">Wuqing</strain>
    </source>
</reference>
<evidence type="ECO:0000313" key="3">
    <source>
        <dbReference type="Proteomes" id="UP000031668"/>
    </source>
</evidence>